<reference evidence="1" key="1">
    <citation type="submission" date="2014-11" db="EMBL/GenBank/DDBJ databases">
        <authorList>
            <person name="Amaro Gonzalez C."/>
        </authorList>
    </citation>
    <scope>NUCLEOTIDE SEQUENCE</scope>
</reference>
<sequence length="23" mass="2721">MFKSTENIWIAQEFKMCDEGSLL</sequence>
<dbReference type="EMBL" id="GBXM01072501">
    <property type="protein sequence ID" value="JAH36076.1"/>
    <property type="molecule type" value="Transcribed_RNA"/>
</dbReference>
<proteinExistence type="predicted"/>
<name>A0A0E9S466_ANGAN</name>
<evidence type="ECO:0000313" key="1">
    <source>
        <dbReference type="EMBL" id="JAH36076.1"/>
    </source>
</evidence>
<accession>A0A0E9S466</accession>
<dbReference type="AlphaFoldDB" id="A0A0E9S466"/>
<protein>
    <submittedName>
        <fullName evidence="1">Uncharacterized protein</fullName>
    </submittedName>
</protein>
<reference evidence="1" key="2">
    <citation type="journal article" date="2015" name="Fish Shellfish Immunol.">
        <title>Early steps in the European eel (Anguilla anguilla)-Vibrio vulnificus interaction in the gills: Role of the RtxA13 toxin.</title>
        <authorList>
            <person name="Callol A."/>
            <person name="Pajuelo D."/>
            <person name="Ebbesson L."/>
            <person name="Teles M."/>
            <person name="MacKenzie S."/>
            <person name="Amaro C."/>
        </authorList>
    </citation>
    <scope>NUCLEOTIDE SEQUENCE</scope>
</reference>
<organism evidence="1">
    <name type="scientific">Anguilla anguilla</name>
    <name type="common">European freshwater eel</name>
    <name type="synonym">Muraena anguilla</name>
    <dbReference type="NCBI Taxonomy" id="7936"/>
    <lineage>
        <taxon>Eukaryota</taxon>
        <taxon>Metazoa</taxon>
        <taxon>Chordata</taxon>
        <taxon>Craniata</taxon>
        <taxon>Vertebrata</taxon>
        <taxon>Euteleostomi</taxon>
        <taxon>Actinopterygii</taxon>
        <taxon>Neopterygii</taxon>
        <taxon>Teleostei</taxon>
        <taxon>Anguilliformes</taxon>
        <taxon>Anguillidae</taxon>
        <taxon>Anguilla</taxon>
    </lineage>
</organism>